<dbReference type="PANTHER" id="PTHR47829">
    <property type="entry name" value="HYDROLASE, PUTATIVE (AFU_ORTHOLOGUE AFUA_1G12880)-RELATED"/>
    <property type="match status" value="1"/>
</dbReference>
<feature type="domain" description="Aminoglycoside phosphotransferase" evidence="1">
    <location>
        <begin position="37"/>
        <end position="274"/>
    </location>
</feature>
<dbReference type="Pfam" id="PF01636">
    <property type="entry name" value="APH"/>
    <property type="match status" value="1"/>
</dbReference>
<dbReference type="PANTHER" id="PTHR47829:SF3">
    <property type="entry name" value="AMINOGLYCOSIDE PHOSPHOTRANSFERASE DOMAIN-CONTAINING PROTEIN"/>
    <property type="match status" value="1"/>
</dbReference>
<protein>
    <submittedName>
        <fullName evidence="2">Phosphotransferase</fullName>
    </submittedName>
</protein>
<dbReference type="InterPro" id="IPR041726">
    <property type="entry name" value="ACAD10_11_N"/>
</dbReference>
<dbReference type="Proteomes" id="UP000445696">
    <property type="component" value="Unassembled WGS sequence"/>
</dbReference>
<dbReference type="Gene3D" id="3.30.200.20">
    <property type="entry name" value="Phosphorylase Kinase, domain 1"/>
    <property type="match status" value="1"/>
</dbReference>
<dbReference type="CDD" id="cd05154">
    <property type="entry name" value="ACAD10_11_N-like"/>
    <property type="match status" value="1"/>
</dbReference>
<dbReference type="Gene3D" id="3.90.1200.10">
    <property type="match status" value="1"/>
</dbReference>
<accession>A0A845MID4</accession>
<organism evidence="2 3">
    <name type="scientific">Sneathiella chungangensis</name>
    <dbReference type="NCBI Taxonomy" id="1418234"/>
    <lineage>
        <taxon>Bacteria</taxon>
        <taxon>Pseudomonadati</taxon>
        <taxon>Pseudomonadota</taxon>
        <taxon>Alphaproteobacteria</taxon>
        <taxon>Sneathiellales</taxon>
        <taxon>Sneathiellaceae</taxon>
        <taxon>Sneathiella</taxon>
    </lineage>
</organism>
<dbReference type="EMBL" id="WTVA01000015">
    <property type="protein sequence ID" value="MZR23511.1"/>
    <property type="molecule type" value="Genomic_DNA"/>
</dbReference>
<comment type="caution">
    <text evidence="2">The sequence shown here is derived from an EMBL/GenBank/DDBJ whole genome shotgun (WGS) entry which is preliminary data.</text>
</comment>
<sequence>MTDGIELIPVREAHKFSEGALVDYLKENVDGFKGPLTVSQFQGGQSNPTFLLSTPEREYVMRKKPPGNLLPSAHAVDREYRVISALQNTDVPVPKTYCLCEDDSIIGTAFYIMEKVEGRIILSPEIPGADPRLRAGLYDAMNDALAKMHNVNIDAVGLSDFGKKGNYFERQIGRWTKQYRASQTDNLEAMENLIKWLPENLPESDDSTIVHGDYRLGNMIVHPTKPEVLAVLDWELSTIGHPLSDLAYNCMNYHYMHPKNGGLVGVDFAATGIPTEDAYIEAYCKRTGRDGIDNWEFYLAFSFFRIAAIVQGVYKRGLDGNASSKVGKEYASFANMLATLGWQTVESRL</sequence>
<name>A0A845MID4_9PROT</name>
<dbReference type="InterPro" id="IPR052898">
    <property type="entry name" value="ACAD10-like"/>
</dbReference>
<keyword evidence="2" id="KW-0808">Transferase</keyword>
<dbReference type="InterPro" id="IPR011009">
    <property type="entry name" value="Kinase-like_dom_sf"/>
</dbReference>
<keyword evidence="3" id="KW-1185">Reference proteome</keyword>
<evidence type="ECO:0000313" key="2">
    <source>
        <dbReference type="EMBL" id="MZR23511.1"/>
    </source>
</evidence>
<reference evidence="2 3" key="1">
    <citation type="journal article" date="2014" name="Int. J. Syst. Evol. Microbiol.">
        <title>Sneathiella chungangensis sp. nov., isolated from a marine sand, and emended description of the genus Sneathiella.</title>
        <authorList>
            <person name="Siamphan C."/>
            <person name="Kim H."/>
            <person name="Lee J.S."/>
            <person name="Kim W."/>
        </authorList>
    </citation>
    <scope>NUCLEOTIDE SEQUENCE [LARGE SCALE GENOMIC DNA]</scope>
    <source>
        <strain evidence="2 3">KCTC 32476</strain>
    </source>
</reference>
<proteinExistence type="predicted"/>
<dbReference type="RefSeq" id="WP_161339976.1">
    <property type="nucleotide sequence ID" value="NZ_JBHSDG010000003.1"/>
</dbReference>
<dbReference type="GO" id="GO:0016740">
    <property type="term" value="F:transferase activity"/>
    <property type="evidence" value="ECO:0007669"/>
    <property type="project" value="UniProtKB-KW"/>
</dbReference>
<gene>
    <name evidence="2" type="ORF">GQF03_14325</name>
</gene>
<dbReference type="InterPro" id="IPR002575">
    <property type="entry name" value="Aminoglycoside_PTrfase"/>
</dbReference>
<dbReference type="SUPFAM" id="SSF56112">
    <property type="entry name" value="Protein kinase-like (PK-like)"/>
    <property type="match status" value="1"/>
</dbReference>
<evidence type="ECO:0000259" key="1">
    <source>
        <dbReference type="Pfam" id="PF01636"/>
    </source>
</evidence>
<dbReference type="AlphaFoldDB" id="A0A845MID4"/>
<dbReference type="OrthoDB" id="3806873at2"/>
<evidence type="ECO:0000313" key="3">
    <source>
        <dbReference type="Proteomes" id="UP000445696"/>
    </source>
</evidence>